<accession>A0A562U9M6</accession>
<keyword evidence="1" id="KW-0732">Signal</keyword>
<feature type="chain" id="PRO_5021699864" evidence="1">
    <location>
        <begin position="20"/>
        <end position="178"/>
    </location>
</feature>
<evidence type="ECO:0000313" key="2">
    <source>
        <dbReference type="EMBL" id="TWJ02526.1"/>
    </source>
</evidence>
<dbReference type="AlphaFoldDB" id="A0A562U9M6"/>
<keyword evidence="3" id="KW-1185">Reference proteome</keyword>
<dbReference type="RefSeq" id="WP_144911194.1">
    <property type="nucleotide sequence ID" value="NZ_VLLI01000003.1"/>
</dbReference>
<feature type="signal peptide" evidence="1">
    <location>
        <begin position="1"/>
        <end position="19"/>
    </location>
</feature>
<sequence length="178" mass="19989">MKKLIGLLGVLFLATSMFAQTNPVKIADTTKVFLRDKYADKKPLYVINERVGDSIKDINPNDILSINILKDVGATALYGEKAKNGAIIIVTKEFAVKKYQEKFSAFSKKYKGFLSRYKIDDTDFLYILNGIPLDNKSTNRIKVLFEIPDNALLSINCMSPFANGMDNKQPLIIITSKQ</sequence>
<proteinExistence type="predicted"/>
<reference evidence="2 3" key="1">
    <citation type="submission" date="2019-07" db="EMBL/GenBank/DDBJ databases">
        <title>Genomic Encyclopedia of Archaeal and Bacterial Type Strains, Phase II (KMG-II): from individual species to whole genera.</title>
        <authorList>
            <person name="Goeker M."/>
        </authorList>
    </citation>
    <scope>NUCLEOTIDE SEQUENCE [LARGE SCALE GENOMIC DNA]</scope>
    <source>
        <strain evidence="2 3">ATCC BAA-1854</strain>
    </source>
</reference>
<name>A0A562U9M6_9SPHI</name>
<dbReference type="EMBL" id="VLLI01000003">
    <property type="protein sequence ID" value="TWJ02526.1"/>
    <property type="molecule type" value="Genomic_DNA"/>
</dbReference>
<dbReference type="SUPFAM" id="SSF56935">
    <property type="entry name" value="Porins"/>
    <property type="match status" value="1"/>
</dbReference>
<dbReference type="OrthoDB" id="1040521at2"/>
<evidence type="ECO:0000313" key="3">
    <source>
        <dbReference type="Proteomes" id="UP000317010"/>
    </source>
</evidence>
<evidence type="ECO:0000256" key="1">
    <source>
        <dbReference type="SAM" id="SignalP"/>
    </source>
</evidence>
<protein>
    <submittedName>
        <fullName evidence="2">TonB-dependent SusC/RagA subfamily outer membrane receptor</fullName>
    </submittedName>
</protein>
<comment type="caution">
    <text evidence="2">The sequence shown here is derived from an EMBL/GenBank/DDBJ whole genome shotgun (WGS) entry which is preliminary data.</text>
</comment>
<dbReference type="Proteomes" id="UP000317010">
    <property type="component" value="Unassembled WGS sequence"/>
</dbReference>
<dbReference type="Gene3D" id="2.170.130.10">
    <property type="entry name" value="TonB-dependent receptor, plug domain"/>
    <property type="match status" value="1"/>
</dbReference>
<keyword evidence="2" id="KW-0675">Receptor</keyword>
<organism evidence="2 3">
    <name type="scientific">Mucilaginibacter frigoritolerans</name>
    <dbReference type="NCBI Taxonomy" id="652788"/>
    <lineage>
        <taxon>Bacteria</taxon>
        <taxon>Pseudomonadati</taxon>
        <taxon>Bacteroidota</taxon>
        <taxon>Sphingobacteriia</taxon>
        <taxon>Sphingobacteriales</taxon>
        <taxon>Sphingobacteriaceae</taxon>
        <taxon>Mucilaginibacter</taxon>
    </lineage>
</organism>
<gene>
    <name evidence="2" type="ORF">JN11_01499</name>
</gene>
<dbReference type="InterPro" id="IPR037066">
    <property type="entry name" value="Plug_dom_sf"/>
</dbReference>